<sequence>MAIIMQNMEELEARVYFNDTELVLIYDNYKSLAHILRNFEPFSVIELTGKKIKNQAITLIAAVRVMASKNISGMAFTLLKSDKFDVAANIMILCMCVRIFIITLLLENNIYNQTDFETYTAELSQLSLYRTKKITVKSIAIKLYYIILFLQLQSLFTKTRASQNQCLDDNYALILQKFLKSNNNNMMSLVVYR</sequence>
<feature type="transmembrane region" description="Helical" evidence="1">
    <location>
        <begin position="86"/>
        <end position="106"/>
    </location>
</feature>
<gene>
    <name evidence="2" type="ORF">CIMG_13215</name>
</gene>
<dbReference type="Proteomes" id="UP000001261">
    <property type="component" value="Unassembled WGS sequence"/>
</dbReference>
<dbReference type="OrthoDB" id="4186590at2759"/>
<evidence type="ECO:0000313" key="2">
    <source>
        <dbReference type="EMBL" id="KJF60778.1"/>
    </source>
</evidence>
<dbReference type="InParanoid" id="A0A0D8JWX3"/>
<keyword evidence="3" id="KW-1185">Reference proteome</keyword>
<dbReference type="GeneID" id="24164842"/>
<accession>A0A0D8JWX3</accession>
<dbReference type="VEuPathDB" id="FungiDB:CIMG_13215"/>
<feature type="transmembrane region" description="Helical" evidence="1">
    <location>
        <begin position="139"/>
        <end position="156"/>
    </location>
</feature>
<name>A0A0D8JWX3_COCIM</name>
<dbReference type="KEGG" id="cim:CIMG_13215"/>
<keyword evidence="1" id="KW-0472">Membrane</keyword>
<reference evidence="3" key="1">
    <citation type="journal article" date="2009" name="Genome Res.">
        <title>Comparative genomic analyses of the human fungal pathogens Coccidioides and their relatives.</title>
        <authorList>
            <person name="Sharpton T.J."/>
            <person name="Stajich J.E."/>
            <person name="Rounsley S.D."/>
            <person name="Gardner M.J."/>
            <person name="Wortman J.R."/>
            <person name="Jordar V.S."/>
            <person name="Maiti R."/>
            <person name="Kodira C.D."/>
            <person name="Neafsey D.E."/>
            <person name="Zeng Q."/>
            <person name="Hung C.-Y."/>
            <person name="McMahan C."/>
            <person name="Muszewska A."/>
            <person name="Grynberg M."/>
            <person name="Mandel M.A."/>
            <person name="Kellner E.M."/>
            <person name="Barker B.M."/>
            <person name="Galgiani J.N."/>
            <person name="Orbach M.J."/>
            <person name="Kirkland T.N."/>
            <person name="Cole G.T."/>
            <person name="Henn M.R."/>
            <person name="Birren B.W."/>
            <person name="Taylor J.W."/>
        </authorList>
    </citation>
    <scope>NUCLEOTIDE SEQUENCE [LARGE SCALE GENOMIC DNA]</scope>
    <source>
        <strain evidence="3">RS</strain>
    </source>
</reference>
<evidence type="ECO:0000313" key="3">
    <source>
        <dbReference type="Proteomes" id="UP000001261"/>
    </source>
</evidence>
<keyword evidence="1" id="KW-1133">Transmembrane helix</keyword>
<dbReference type="EMBL" id="GG704913">
    <property type="protein sequence ID" value="KJF60778.1"/>
    <property type="molecule type" value="Genomic_DNA"/>
</dbReference>
<dbReference type="RefSeq" id="XP_004445033.1">
    <property type="nucleotide sequence ID" value="XM_004444976.1"/>
</dbReference>
<keyword evidence="1" id="KW-0812">Transmembrane</keyword>
<evidence type="ECO:0000256" key="1">
    <source>
        <dbReference type="SAM" id="Phobius"/>
    </source>
</evidence>
<organism evidence="2 3">
    <name type="scientific">Coccidioides immitis (strain RS)</name>
    <name type="common">Valley fever fungus</name>
    <dbReference type="NCBI Taxonomy" id="246410"/>
    <lineage>
        <taxon>Eukaryota</taxon>
        <taxon>Fungi</taxon>
        <taxon>Dikarya</taxon>
        <taxon>Ascomycota</taxon>
        <taxon>Pezizomycotina</taxon>
        <taxon>Eurotiomycetes</taxon>
        <taxon>Eurotiomycetidae</taxon>
        <taxon>Onygenales</taxon>
        <taxon>Onygenaceae</taxon>
        <taxon>Coccidioides</taxon>
    </lineage>
</organism>
<proteinExistence type="predicted"/>
<reference evidence="3" key="2">
    <citation type="journal article" date="2010" name="Genome Res.">
        <title>Population genomic sequencing of Coccidioides fungi reveals recent hybridization and transposon control.</title>
        <authorList>
            <person name="Neafsey D.E."/>
            <person name="Barker B.M."/>
            <person name="Sharpton T.J."/>
            <person name="Stajich J.E."/>
            <person name="Park D.J."/>
            <person name="Whiston E."/>
            <person name="Hung C.-Y."/>
            <person name="McMahan C."/>
            <person name="White J."/>
            <person name="Sykes S."/>
            <person name="Heiman D."/>
            <person name="Young S."/>
            <person name="Zeng Q."/>
            <person name="Abouelleil A."/>
            <person name="Aftuck L."/>
            <person name="Bessette D."/>
            <person name="Brown A."/>
            <person name="FitzGerald M."/>
            <person name="Lui A."/>
            <person name="Macdonald J.P."/>
            <person name="Priest M."/>
            <person name="Orbach M.J."/>
            <person name="Galgiani J.N."/>
            <person name="Kirkland T.N."/>
            <person name="Cole G.T."/>
            <person name="Birren B.W."/>
            <person name="Henn M.R."/>
            <person name="Taylor J.W."/>
            <person name="Rounsley S.D."/>
        </authorList>
    </citation>
    <scope>GENOME REANNOTATION</scope>
    <source>
        <strain evidence="3">RS</strain>
    </source>
</reference>
<dbReference type="AlphaFoldDB" id="A0A0D8JWX3"/>
<dbReference type="STRING" id="246410.A0A0D8JWX3"/>
<protein>
    <submittedName>
        <fullName evidence="2">Uncharacterized protein</fullName>
    </submittedName>
</protein>